<dbReference type="CDD" id="cd00067">
    <property type="entry name" value="GAL4"/>
    <property type="match status" value="1"/>
</dbReference>
<dbReference type="RefSeq" id="XP_016216862.1">
    <property type="nucleotide sequence ID" value="XM_016355726.1"/>
</dbReference>
<dbReference type="InParanoid" id="A0A0D2AJC5"/>
<feature type="domain" description="Zn(2)-C6 fungal-type" evidence="4">
    <location>
        <begin position="22"/>
        <end position="52"/>
    </location>
</feature>
<dbReference type="GO" id="GO:0008270">
    <property type="term" value="F:zinc ion binding"/>
    <property type="evidence" value="ECO:0007669"/>
    <property type="project" value="InterPro"/>
</dbReference>
<gene>
    <name evidence="5" type="ORF">PV09_02649</name>
</gene>
<dbReference type="GO" id="GO:0000981">
    <property type="term" value="F:DNA-binding transcription factor activity, RNA polymerase II-specific"/>
    <property type="evidence" value="ECO:0007669"/>
    <property type="project" value="InterPro"/>
</dbReference>
<feature type="compositionally biased region" description="Polar residues" evidence="3">
    <location>
        <begin position="136"/>
        <end position="147"/>
    </location>
</feature>
<dbReference type="STRING" id="253628.A0A0D2AJC5"/>
<dbReference type="PROSITE" id="PS00463">
    <property type="entry name" value="ZN2_CY6_FUNGAL_1"/>
    <property type="match status" value="1"/>
</dbReference>
<feature type="region of interest" description="Disordered" evidence="3">
    <location>
        <begin position="122"/>
        <end position="147"/>
    </location>
</feature>
<organism evidence="5 6">
    <name type="scientific">Verruconis gallopava</name>
    <dbReference type="NCBI Taxonomy" id="253628"/>
    <lineage>
        <taxon>Eukaryota</taxon>
        <taxon>Fungi</taxon>
        <taxon>Dikarya</taxon>
        <taxon>Ascomycota</taxon>
        <taxon>Pezizomycotina</taxon>
        <taxon>Dothideomycetes</taxon>
        <taxon>Pleosporomycetidae</taxon>
        <taxon>Venturiales</taxon>
        <taxon>Sympoventuriaceae</taxon>
        <taxon>Verruconis</taxon>
    </lineage>
</organism>
<dbReference type="Pfam" id="PF11951">
    <property type="entry name" value="Fungal_trans_2"/>
    <property type="match status" value="1"/>
</dbReference>
<dbReference type="Pfam" id="PF00172">
    <property type="entry name" value="Zn_clus"/>
    <property type="match status" value="1"/>
</dbReference>
<dbReference type="InterPro" id="IPR021858">
    <property type="entry name" value="Fun_TF"/>
</dbReference>
<dbReference type="CDD" id="cd12148">
    <property type="entry name" value="fungal_TF_MHR"/>
    <property type="match status" value="1"/>
</dbReference>
<reference evidence="5 6" key="1">
    <citation type="submission" date="2015-01" db="EMBL/GenBank/DDBJ databases">
        <title>The Genome Sequence of Ochroconis gallopava CBS43764.</title>
        <authorList>
            <consortium name="The Broad Institute Genomics Platform"/>
            <person name="Cuomo C."/>
            <person name="de Hoog S."/>
            <person name="Gorbushina A."/>
            <person name="Stielow B."/>
            <person name="Teixiera M."/>
            <person name="Abouelleil A."/>
            <person name="Chapman S.B."/>
            <person name="Priest M."/>
            <person name="Young S.K."/>
            <person name="Wortman J."/>
            <person name="Nusbaum C."/>
            <person name="Birren B."/>
        </authorList>
    </citation>
    <scope>NUCLEOTIDE SEQUENCE [LARGE SCALE GENOMIC DNA]</scope>
    <source>
        <strain evidence="5 6">CBS 43764</strain>
    </source>
</reference>
<dbReference type="SUPFAM" id="SSF57701">
    <property type="entry name" value="Zn2/Cys6 DNA-binding domain"/>
    <property type="match status" value="1"/>
</dbReference>
<dbReference type="PANTHER" id="PTHR37534">
    <property type="entry name" value="TRANSCRIPTIONAL ACTIVATOR PROTEIN UGA3"/>
    <property type="match status" value="1"/>
</dbReference>
<comment type="subcellular location">
    <subcellularLocation>
        <location evidence="1">Nucleus</location>
    </subcellularLocation>
</comment>
<keyword evidence="2" id="KW-0539">Nucleus</keyword>
<evidence type="ECO:0000259" key="4">
    <source>
        <dbReference type="PROSITE" id="PS50048"/>
    </source>
</evidence>
<dbReference type="PANTHER" id="PTHR37534:SF3">
    <property type="entry name" value="ZN(II)2CYS6 TRANSCRIPTION FACTOR (EUROFUNG)"/>
    <property type="match status" value="1"/>
</dbReference>
<proteinExistence type="predicted"/>
<dbReference type="GeneID" id="27310622"/>
<dbReference type="Proteomes" id="UP000053259">
    <property type="component" value="Unassembled WGS sequence"/>
</dbReference>
<name>A0A0D2AJC5_9PEZI</name>
<dbReference type="EMBL" id="KN847534">
    <property type="protein sequence ID" value="KIW06993.1"/>
    <property type="molecule type" value="Genomic_DNA"/>
</dbReference>
<dbReference type="GO" id="GO:0000976">
    <property type="term" value="F:transcription cis-regulatory region binding"/>
    <property type="evidence" value="ECO:0007669"/>
    <property type="project" value="TreeGrafter"/>
</dbReference>
<dbReference type="VEuPathDB" id="FungiDB:PV09_02649"/>
<dbReference type="PROSITE" id="PS50048">
    <property type="entry name" value="ZN2_CY6_FUNGAL_2"/>
    <property type="match status" value="1"/>
</dbReference>
<keyword evidence="6" id="KW-1185">Reference proteome</keyword>
<evidence type="ECO:0000256" key="2">
    <source>
        <dbReference type="ARBA" id="ARBA00023242"/>
    </source>
</evidence>
<dbReference type="InterPro" id="IPR036864">
    <property type="entry name" value="Zn2-C6_fun-type_DNA-bd_sf"/>
</dbReference>
<evidence type="ECO:0000256" key="3">
    <source>
        <dbReference type="SAM" id="MobiDB-lite"/>
    </source>
</evidence>
<evidence type="ECO:0000313" key="5">
    <source>
        <dbReference type="EMBL" id="KIW06993.1"/>
    </source>
</evidence>
<evidence type="ECO:0000313" key="6">
    <source>
        <dbReference type="Proteomes" id="UP000053259"/>
    </source>
</evidence>
<dbReference type="AlphaFoldDB" id="A0A0D2AJC5"/>
<dbReference type="GO" id="GO:0045944">
    <property type="term" value="P:positive regulation of transcription by RNA polymerase II"/>
    <property type="evidence" value="ECO:0007669"/>
    <property type="project" value="TreeGrafter"/>
</dbReference>
<dbReference type="SMART" id="SM00066">
    <property type="entry name" value="GAL4"/>
    <property type="match status" value="1"/>
</dbReference>
<sequence length="605" mass="68538">MPPPKRIRTRPSRSRGLRTKTGCKTCRKRHLKCDETRPICVYCQRAGRLCEYPDLIGPEQQQSIVEPRNNDEPSFALHSANNTTLNLVDDIAVCIPEQGEKQQLQQPTQQLLEPAFVRSPLTVYSHPSPESDRHALQNQGSYSSANAESLGDAAYNETSPHNISVTSDYSRTGIDDATALWFDLLAGDARLQFEENQGIPPDAQQSELHVDDADFSWKCGVPQSLDPNLGGRPWTSHSTLVLSSHEIRIFEHFVHNVASWIDLLDQCRHYSILVPRLALRNVGLLNAILALSTRHLSLNRHLSDGIVYSRSEALQYYHATLKYVHKAMQHDDYNTSDELLATALIISAYEMLDGGQRDWERHLQGVFRIQRSQVIHGDSGGLRGATWWAWLAQDSWAAFRDKRKPFTFWRPQRVHFKQMDPWTLAARSLFLFAKVVRYCAQKPEHAVDDFSIMTENANILTALLDDWKDSLSIDFDPLPTTADHENVVFKTIVIHPPAFAVSMQLHYAARILLNLHRPLLGGINVFIEQQKHLRTCASYICGIARGLTDGASSILSSQCLFIAGTCINDIQSREEITMLLRTCRARVGWPVQSLEDELKGIWQVY</sequence>
<dbReference type="GO" id="GO:0005634">
    <property type="term" value="C:nucleus"/>
    <property type="evidence" value="ECO:0007669"/>
    <property type="project" value="UniProtKB-SubCell"/>
</dbReference>
<dbReference type="Gene3D" id="4.10.240.10">
    <property type="entry name" value="Zn(2)-C6 fungal-type DNA-binding domain"/>
    <property type="match status" value="1"/>
</dbReference>
<dbReference type="HOGENOM" id="CLU_008719_4_1_1"/>
<protein>
    <recommendedName>
        <fullName evidence="4">Zn(2)-C6 fungal-type domain-containing protein</fullName>
    </recommendedName>
</protein>
<accession>A0A0D2AJC5</accession>
<dbReference type="InterPro" id="IPR001138">
    <property type="entry name" value="Zn2Cys6_DnaBD"/>
</dbReference>
<dbReference type="OrthoDB" id="5319341at2759"/>
<evidence type="ECO:0000256" key="1">
    <source>
        <dbReference type="ARBA" id="ARBA00004123"/>
    </source>
</evidence>